<dbReference type="RefSeq" id="XP_009854024.1">
    <property type="nucleotide sequence ID" value="XM_009855722.1"/>
</dbReference>
<feature type="region of interest" description="Disordered" evidence="1">
    <location>
        <begin position="1"/>
        <end position="129"/>
    </location>
</feature>
<gene>
    <name evidence="2" type="ORF">NEUTE1DRAFT_112581</name>
</gene>
<dbReference type="AlphaFoldDB" id="F8MW24"/>
<reference evidence="3" key="1">
    <citation type="journal article" date="2011" name="Genetics">
        <title>Massive changes in genome architecture accompany the transition to self-fertility in the filamentous fungus Neurospora tetrasperma.</title>
        <authorList>
            <person name="Ellison C.E."/>
            <person name="Stajich J.E."/>
            <person name="Jacobson D.J."/>
            <person name="Natvig D.O."/>
            <person name="Lapidus A."/>
            <person name="Foster B."/>
            <person name="Aerts A."/>
            <person name="Riley R."/>
            <person name="Lindquist E.A."/>
            <person name="Grigoriev I.V."/>
            <person name="Taylor J.W."/>
        </authorList>
    </citation>
    <scope>NUCLEOTIDE SEQUENCE [LARGE SCALE GENOMIC DNA]</scope>
    <source>
        <strain evidence="3">FGSC 2508 / P0657</strain>
    </source>
</reference>
<protein>
    <submittedName>
        <fullName evidence="2">Uncharacterized protein</fullName>
    </submittedName>
</protein>
<dbReference type="KEGG" id="nte:NEUTE1DRAFT112581"/>
<accession>F8MW24</accession>
<evidence type="ECO:0000313" key="2">
    <source>
        <dbReference type="EMBL" id="EGO54019.1"/>
    </source>
</evidence>
<dbReference type="EMBL" id="GL891307">
    <property type="protein sequence ID" value="EGO54019.1"/>
    <property type="molecule type" value="Genomic_DNA"/>
</dbReference>
<dbReference type="VEuPathDB" id="FungiDB:NEUTE1DRAFT_112581"/>
<dbReference type="HOGENOM" id="CLU_1294737_0_0_1"/>
<evidence type="ECO:0000313" key="3">
    <source>
        <dbReference type="Proteomes" id="UP000008065"/>
    </source>
</evidence>
<dbReference type="GeneID" id="20822629"/>
<name>F8MW24_NEUT8</name>
<feature type="compositionally biased region" description="Acidic residues" evidence="1">
    <location>
        <begin position="95"/>
        <end position="104"/>
    </location>
</feature>
<evidence type="ECO:0000256" key="1">
    <source>
        <dbReference type="SAM" id="MobiDB-lite"/>
    </source>
</evidence>
<organism evidence="2 3">
    <name type="scientific">Neurospora tetrasperma (strain FGSC 2508 / ATCC MYA-4615 / P0657)</name>
    <dbReference type="NCBI Taxonomy" id="510951"/>
    <lineage>
        <taxon>Eukaryota</taxon>
        <taxon>Fungi</taxon>
        <taxon>Dikarya</taxon>
        <taxon>Ascomycota</taxon>
        <taxon>Pezizomycotina</taxon>
        <taxon>Sordariomycetes</taxon>
        <taxon>Sordariomycetidae</taxon>
        <taxon>Sordariales</taxon>
        <taxon>Sordariaceae</taxon>
        <taxon>Neurospora</taxon>
    </lineage>
</organism>
<sequence>MDPTARFPASADSQQARVDLLPENINPETSPARSSRSTNTQPEDIPGSQDAKEEAQYDNNEAVTPTSQAASSTVDSTDLSLALNSNSASPHTEVDGDEDIEEDIAVGQTNLNLQIPDVPPPPPASEETLRQQAVAWMEAANSDVPNGQVVQPPPWYAYSRTEHPDRPRIWIKDFFTGHVRPRRLVNDRLAEMSLVERERWENRQRRIRGEPAD</sequence>
<feature type="compositionally biased region" description="Low complexity" evidence="1">
    <location>
        <begin position="79"/>
        <end position="89"/>
    </location>
</feature>
<dbReference type="OrthoDB" id="4590434at2759"/>
<proteinExistence type="predicted"/>
<feature type="compositionally biased region" description="Polar residues" evidence="1">
    <location>
        <begin position="57"/>
        <end position="78"/>
    </location>
</feature>
<keyword evidence="3" id="KW-1185">Reference proteome</keyword>
<dbReference type="Proteomes" id="UP000008065">
    <property type="component" value="Unassembled WGS sequence"/>
</dbReference>
<feature type="compositionally biased region" description="Polar residues" evidence="1">
    <location>
        <begin position="26"/>
        <end position="42"/>
    </location>
</feature>